<evidence type="ECO:0000256" key="1">
    <source>
        <dbReference type="ARBA" id="ARBA00022598"/>
    </source>
</evidence>
<reference evidence="5 6" key="1">
    <citation type="submission" date="2020-07" db="EMBL/GenBank/DDBJ databases">
        <title>MOT database genomes.</title>
        <authorList>
            <person name="Joseph S."/>
            <person name="Aduse-Opoku J."/>
            <person name="Hashim A."/>
            <person name="Wade W."/>
            <person name="Curtis M."/>
        </authorList>
    </citation>
    <scope>NUCLEOTIDE SEQUENCE [LARGE SCALE GENOMIC DNA]</scope>
    <source>
        <strain evidence="5 6">CIP 106318</strain>
    </source>
</reference>
<dbReference type="InterPro" id="IPR032875">
    <property type="entry name" value="Succ_CoA_lig_flav_dom"/>
</dbReference>
<keyword evidence="2" id="KW-0547">Nucleotide-binding</keyword>
<keyword evidence="6" id="KW-1185">Reference proteome</keyword>
<dbReference type="Gene3D" id="3.40.50.261">
    <property type="entry name" value="Succinyl-CoA synthetase domains"/>
    <property type="match status" value="1"/>
</dbReference>
<keyword evidence="1" id="KW-0436">Ligase</keyword>
<dbReference type="PANTHER" id="PTHR43334">
    <property type="entry name" value="ACETATE--COA LIGASE [ADP-FORMING]"/>
    <property type="match status" value="1"/>
</dbReference>
<keyword evidence="3" id="KW-0067">ATP-binding</keyword>
<dbReference type="InterPro" id="IPR016102">
    <property type="entry name" value="Succinyl-CoA_synth-like"/>
</dbReference>
<dbReference type="Proteomes" id="UP000531840">
    <property type="component" value="Unassembled WGS sequence"/>
</dbReference>
<dbReference type="PANTHER" id="PTHR43334:SF1">
    <property type="entry name" value="3-HYDROXYPROPIONATE--COA LIGASE [ADP-FORMING]"/>
    <property type="match status" value="1"/>
</dbReference>
<evidence type="ECO:0000313" key="6">
    <source>
        <dbReference type="Proteomes" id="UP000531840"/>
    </source>
</evidence>
<dbReference type="InterPro" id="IPR051538">
    <property type="entry name" value="Acyl-CoA_Synth/Transferase"/>
</dbReference>
<comment type="caution">
    <text evidence="5">The sequence shown here is derived from an EMBL/GenBank/DDBJ whole genome shotgun (WGS) entry which is preliminary data.</text>
</comment>
<sequence>LGPNSMGLLVPKLGLNASFAHLGATSGKIAFVSQSGALVSGVLDWANAHGVGFSKFISLGGSYDIDFGDLLDYLAGDIDTAAILLYMEDIQAARKFMSAARAAARSKPVIVLKAGREAEGAAVAAWHTG</sequence>
<accession>A0ABX2T4D5</accession>
<protein>
    <submittedName>
        <fullName evidence="5">GNAT family N-acetyltransferase</fullName>
    </submittedName>
</protein>
<feature type="non-terminal residue" evidence="5">
    <location>
        <position position="1"/>
    </location>
</feature>
<evidence type="ECO:0000256" key="2">
    <source>
        <dbReference type="ARBA" id="ARBA00022741"/>
    </source>
</evidence>
<name>A0ABX2T4D5_9BACL</name>
<dbReference type="SUPFAM" id="SSF52210">
    <property type="entry name" value="Succinyl-CoA synthetase domains"/>
    <property type="match status" value="1"/>
</dbReference>
<organism evidence="5 6">
    <name type="scientific">Gemelliphila palaticanis</name>
    <dbReference type="NCBI Taxonomy" id="81950"/>
    <lineage>
        <taxon>Bacteria</taxon>
        <taxon>Bacillati</taxon>
        <taxon>Bacillota</taxon>
        <taxon>Bacilli</taxon>
        <taxon>Bacillales</taxon>
        <taxon>Gemellaceae</taxon>
        <taxon>Gemelliphila</taxon>
    </lineage>
</organism>
<gene>
    <name evidence="5" type="ORF">HZY85_08885</name>
</gene>
<feature type="non-terminal residue" evidence="5">
    <location>
        <position position="129"/>
    </location>
</feature>
<feature type="domain" description="Succinyl-CoA synthetase-like flavodoxin" evidence="4">
    <location>
        <begin position="27"/>
        <end position="129"/>
    </location>
</feature>
<dbReference type="EMBL" id="JACBYF010000173">
    <property type="protein sequence ID" value="NYS48279.1"/>
    <property type="molecule type" value="Genomic_DNA"/>
</dbReference>
<evidence type="ECO:0000313" key="5">
    <source>
        <dbReference type="EMBL" id="NYS48279.1"/>
    </source>
</evidence>
<dbReference type="Pfam" id="PF13607">
    <property type="entry name" value="Succ_CoA_lig"/>
    <property type="match status" value="1"/>
</dbReference>
<evidence type="ECO:0000256" key="3">
    <source>
        <dbReference type="ARBA" id="ARBA00022840"/>
    </source>
</evidence>
<proteinExistence type="predicted"/>
<evidence type="ECO:0000259" key="4">
    <source>
        <dbReference type="Pfam" id="PF13607"/>
    </source>
</evidence>